<protein>
    <submittedName>
        <fullName evidence="2">Sulfurtransferase TusA family protein</fullName>
    </submittedName>
</protein>
<gene>
    <name evidence="2" type="ORF">JJN12_08260</name>
</gene>
<name>A0ABS1J0U0_9FIRM</name>
<dbReference type="InterPro" id="IPR001455">
    <property type="entry name" value="TusA-like"/>
</dbReference>
<evidence type="ECO:0000259" key="1">
    <source>
        <dbReference type="Pfam" id="PF01206"/>
    </source>
</evidence>
<evidence type="ECO:0000313" key="3">
    <source>
        <dbReference type="Proteomes" id="UP000604730"/>
    </source>
</evidence>
<dbReference type="Pfam" id="PF01206">
    <property type="entry name" value="TusA"/>
    <property type="match status" value="1"/>
</dbReference>
<sequence>MKEIDVRGLSCPEPVLMLKEALEANKNDTYKILANEAHTVKNLKNFAETHGKKADIKELGAEYEVTVS</sequence>
<proteinExistence type="predicted"/>
<comment type="caution">
    <text evidence="2">The sequence shown here is derived from an EMBL/GenBank/DDBJ whole genome shotgun (WGS) entry which is preliminary data.</text>
</comment>
<dbReference type="RefSeq" id="WP_208429232.1">
    <property type="nucleotide sequence ID" value="NZ_JAEPRJ010000001.1"/>
</dbReference>
<dbReference type="InterPro" id="IPR036868">
    <property type="entry name" value="TusA-like_sf"/>
</dbReference>
<dbReference type="SUPFAM" id="SSF64307">
    <property type="entry name" value="SirA-like"/>
    <property type="match status" value="1"/>
</dbReference>
<keyword evidence="3" id="KW-1185">Reference proteome</keyword>
<reference evidence="2 3" key="1">
    <citation type="submission" date="2021-01" db="EMBL/GenBank/DDBJ databases">
        <title>Isolation and description of Catonella massiliensis sp. nov., a novel Catonella species, isolated from a stable periodontitis subject.</title>
        <authorList>
            <person name="Antezack A."/>
            <person name="Boxberger M."/>
            <person name="La Scola B."/>
            <person name="Monnet-Corti V."/>
        </authorList>
    </citation>
    <scope>NUCLEOTIDE SEQUENCE [LARGE SCALE GENOMIC DNA]</scope>
    <source>
        <strain evidence="2 3">Marseille-Q4567</strain>
    </source>
</reference>
<accession>A0ABS1J0U0</accession>
<evidence type="ECO:0000313" key="2">
    <source>
        <dbReference type="EMBL" id="MBK5897768.1"/>
    </source>
</evidence>
<dbReference type="Proteomes" id="UP000604730">
    <property type="component" value="Unassembled WGS sequence"/>
</dbReference>
<dbReference type="Gene3D" id="3.30.110.40">
    <property type="entry name" value="TusA-like domain"/>
    <property type="match status" value="1"/>
</dbReference>
<organism evidence="2 3">
    <name type="scientific">Catonella massiliensis</name>
    <dbReference type="NCBI Taxonomy" id="2799636"/>
    <lineage>
        <taxon>Bacteria</taxon>
        <taxon>Bacillati</taxon>
        <taxon>Bacillota</taxon>
        <taxon>Clostridia</taxon>
        <taxon>Lachnospirales</taxon>
        <taxon>Lachnospiraceae</taxon>
        <taxon>Catonella</taxon>
    </lineage>
</organism>
<dbReference type="EMBL" id="JAEPRJ010000001">
    <property type="protein sequence ID" value="MBK5897768.1"/>
    <property type="molecule type" value="Genomic_DNA"/>
</dbReference>
<feature type="domain" description="UPF0033" evidence="1">
    <location>
        <begin position="2"/>
        <end position="67"/>
    </location>
</feature>